<dbReference type="Proteomes" id="UP000320160">
    <property type="component" value="Unassembled WGS sequence"/>
</dbReference>
<gene>
    <name evidence="1" type="ORF">FOM92_05005</name>
</gene>
<dbReference type="PANTHER" id="PTHR38477:SF1">
    <property type="entry name" value="MUREIN L,D-TRANSPEPTIDASE CATALYTIC DOMAIN FAMILY PROTEIN"/>
    <property type="match status" value="1"/>
</dbReference>
<sequence length="207" mass="22411">MGRRQFFRTAAAGISMIATPSVASDIIFRSGTGNSSSDSPSPLLLSRAKAALETHKSRIRNRDLLAIADFSKPSRDPRFYLVDLRGGQSNSFLVAHGKGSDPAHSGWVHNFSNTHGSEATSAGAYAVGETYFGQYGESRRLIGLEPQNDQAEARAIVIHPAWYVNQTLIQEQGKIGRSQGCFAFAQSDIAQILQRVAPGTLLYADKL</sequence>
<dbReference type="Pfam" id="PF13645">
    <property type="entry name" value="YkuD_2"/>
    <property type="match status" value="1"/>
</dbReference>
<comment type="caution">
    <text evidence="1">The sequence shown here is derived from an EMBL/GenBank/DDBJ whole genome shotgun (WGS) entry which is preliminary data.</text>
</comment>
<name>A0A553WJ86_9SPHN</name>
<evidence type="ECO:0000313" key="1">
    <source>
        <dbReference type="EMBL" id="TSB04769.1"/>
    </source>
</evidence>
<dbReference type="RefSeq" id="WP_143775687.1">
    <property type="nucleotide sequence ID" value="NZ_VKKU01000001.1"/>
</dbReference>
<reference evidence="1 2" key="1">
    <citation type="submission" date="2019-07" db="EMBL/GenBank/DDBJ databases">
        <authorList>
            <person name="Park M."/>
        </authorList>
    </citation>
    <scope>NUCLEOTIDE SEQUENCE [LARGE SCALE GENOMIC DNA]</scope>
    <source>
        <strain evidence="1 2">KCTC32445</strain>
    </source>
</reference>
<accession>A0A553WJ86</accession>
<dbReference type="PANTHER" id="PTHR38477">
    <property type="entry name" value="HYPOTHETICAL EXPORTED PROTEIN"/>
    <property type="match status" value="1"/>
</dbReference>
<keyword evidence="2" id="KW-1185">Reference proteome</keyword>
<protein>
    <submittedName>
        <fullName evidence="1">Murein L,D-transpeptidase catalytic domain family protein</fullName>
    </submittedName>
</protein>
<evidence type="ECO:0000313" key="2">
    <source>
        <dbReference type="Proteomes" id="UP000320160"/>
    </source>
</evidence>
<proteinExistence type="predicted"/>
<dbReference type="InterPro" id="IPR032676">
    <property type="entry name" value="YkuD_2"/>
</dbReference>
<dbReference type="AlphaFoldDB" id="A0A553WJ86"/>
<dbReference type="EMBL" id="VKKU01000001">
    <property type="protein sequence ID" value="TSB04769.1"/>
    <property type="molecule type" value="Genomic_DNA"/>
</dbReference>
<dbReference type="OrthoDB" id="9815195at2"/>
<organism evidence="1 2">
    <name type="scientific">Sphingorhabdus contaminans</name>
    <dbReference type="NCBI Taxonomy" id="1343899"/>
    <lineage>
        <taxon>Bacteria</taxon>
        <taxon>Pseudomonadati</taxon>
        <taxon>Pseudomonadota</taxon>
        <taxon>Alphaproteobacteria</taxon>
        <taxon>Sphingomonadales</taxon>
        <taxon>Sphingomonadaceae</taxon>
        <taxon>Sphingorhabdus</taxon>
    </lineage>
</organism>